<keyword evidence="3" id="KW-1185">Reference proteome</keyword>
<gene>
    <name evidence="2" type="ORF">BX592_104160</name>
</gene>
<dbReference type="AlphaFoldDB" id="A0A4R8LY34"/>
<dbReference type="Gene3D" id="1.10.600.10">
    <property type="entry name" value="Farnesyl Diphosphate Synthase"/>
    <property type="match status" value="1"/>
</dbReference>
<dbReference type="GO" id="GO:0016114">
    <property type="term" value="P:terpenoid biosynthetic process"/>
    <property type="evidence" value="ECO:0007669"/>
    <property type="project" value="UniProtKB-ARBA"/>
</dbReference>
<feature type="compositionally biased region" description="Basic residues" evidence="1">
    <location>
        <begin position="1"/>
        <end position="13"/>
    </location>
</feature>
<dbReference type="InterPro" id="IPR002060">
    <property type="entry name" value="Squ/phyt_synthse"/>
</dbReference>
<protein>
    <submittedName>
        <fullName evidence="2">Phytoene synthase</fullName>
    </submittedName>
</protein>
<dbReference type="SUPFAM" id="SSF48576">
    <property type="entry name" value="Terpenoid synthases"/>
    <property type="match status" value="1"/>
</dbReference>
<comment type="caution">
    <text evidence="2">The sequence shown here is derived from an EMBL/GenBank/DDBJ whole genome shotgun (WGS) entry which is preliminary data.</text>
</comment>
<dbReference type="InterPro" id="IPR033904">
    <property type="entry name" value="Trans_IPPS_HH"/>
</dbReference>
<proteinExistence type="predicted"/>
<name>A0A4R8LY34_9BURK</name>
<sequence>MLQFLARRKKRSSASRVRPNQQCGQCADNAQTTQQARTTRDSPGQHPRSPDIPPSHAVNFDDYCQQKAAPPGSSTYYALRQAPVARQPLLTALFALRREFEETVRETSDPTVGRTKLAWWQKEAAALAAGEPSHPVSKALAAHWPDARTEYPALQTLLAGFEMDLDQARYLDYPNLRRYVDSVGGTFASVIARATANDPQAAASWAAPLGQALMLAQIVVELGDDARHGRIYIPIDEMQRFNVTAADLINRRYTDAFTDLMRFQTTRARDAIDTALRGLPGAERGTQRTLRALAALALALLDEIERDGYHVLHQRIALTPIRKLWVAWRAARRR</sequence>
<evidence type="ECO:0000313" key="2">
    <source>
        <dbReference type="EMBL" id="TDY52875.1"/>
    </source>
</evidence>
<feature type="region of interest" description="Disordered" evidence="1">
    <location>
        <begin position="1"/>
        <end position="59"/>
    </location>
</feature>
<accession>A0A4R8LY34</accession>
<evidence type="ECO:0000313" key="3">
    <source>
        <dbReference type="Proteomes" id="UP000295509"/>
    </source>
</evidence>
<evidence type="ECO:0000256" key="1">
    <source>
        <dbReference type="SAM" id="MobiDB-lite"/>
    </source>
</evidence>
<dbReference type="PANTHER" id="PTHR31480">
    <property type="entry name" value="BIFUNCTIONAL LYCOPENE CYCLASE/PHYTOENE SYNTHASE"/>
    <property type="match status" value="1"/>
</dbReference>
<dbReference type="EMBL" id="SORE01000004">
    <property type="protein sequence ID" value="TDY52875.1"/>
    <property type="molecule type" value="Genomic_DNA"/>
</dbReference>
<dbReference type="Pfam" id="PF00494">
    <property type="entry name" value="SQS_PSY"/>
    <property type="match status" value="1"/>
</dbReference>
<dbReference type="CDD" id="cd00683">
    <property type="entry name" value="Trans_IPPS_HH"/>
    <property type="match status" value="1"/>
</dbReference>
<dbReference type="InterPro" id="IPR008949">
    <property type="entry name" value="Isoprenoid_synthase_dom_sf"/>
</dbReference>
<organism evidence="2 3">
    <name type="scientific">Paraburkholderia rhizosphaerae</name>
    <dbReference type="NCBI Taxonomy" id="480658"/>
    <lineage>
        <taxon>Bacteria</taxon>
        <taxon>Pseudomonadati</taxon>
        <taxon>Pseudomonadota</taxon>
        <taxon>Betaproteobacteria</taxon>
        <taxon>Burkholderiales</taxon>
        <taxon>Burkholderiaceae</taxon>
        <taxon>Paraburkholderia</taxon>
    </lineage>
</organism>
<dbReference type="Proteomes" id="UP000295509">
    <property type="component" value="Unassembled WGS sequence"/>
</dbReference>
<reference evidence="2 3" key="1">
    <citation type="submission" date="2019-03" db="EMBL/GenBank/DDBJ databases">
        <title>Genomic Encyclopedia of Type Strains, Phase III (KMG-III): the genomes of soil and plant-associated and newly described type strains.</title>
        <authorList>
            <person name="Whitman W."/>
        </authorList>
    </citation>
    <scope>NUCLEOTIDE SEQUENCE [LARGE SCALE GENOMIC DNA]</scope>
    <source>
        <strain evidence="2 3">LMG 29544</strain>
    </source>
</reference>
<dbReference type="GO" id="GO:0051996">
    <property type="term" value="F:squalene synthase [NAD(P)H] activity"/>
    <property type="evidence" value="ECO:0007669"/>
    <property type="project" value="InterPro"/>
</dbReference>